<evidence type="ECO:0008006" key="3">
    <source>
        <dbReference type="Google" id="ProtNLM"/>
    </source>
</evidence>
<keyword evidence="2" id="KW-1185">Reference proteome</keyword>
<comment type="caution">
    <text evidence="1">The sequence shown here is derived from an EMBL/GenBank/DDBJ whole genome shotgun (WGS) entry which is preliminary data.</text>
</comment>
<evidence type="ECO:0000313" key="1">
    <source>
        <dbReference type="EMBL" id="KAG5610660.1"/>
    </source>
</evidence>
<accession>A0A9J5ZGP8</accession>
<evidence type="ECO:0000313" key="2">
    <source>
        <dbReference type="Proteomes" id="UP000824120"/>
    </source>
</evidence>
<dbReference type="Proteomes" id="UP000824120">
    <property type="component" value="Chromosome 4"/>
</dbReference>
<name>A0A9J5ZGP8_SOLCO</name>
<reference evidence="1 2" key="1">
    <citation type="submission" date="2020-09" db="EMBL/GenBank/DDBJ databases">
        <title>De no assembly of potato wild relative species, Solanum commersonii.</title>
        <authorList>
            <person name="Cho K."/>
        </authorList>
    </citation>
    <scope>NUCLEOTIDE SEQUENCE [LARGE SCALE GENOMIC DNA]</scope>
    <source>
        <strain evidence="1">LZ3.2</strain>
        <tissue evidence="1">Leaf</tissue>
    </source>
</reference>
<gene>
    <name evidence="1" type="ORF">H5410_021941</name>
</gene>
<dbReference type="EMBL" id="JACXVP010000004">
    <property type="protein sequence ID" value="KAG5610660.1"/>
    <property type="molecule type" value="Genomic_DNA"/>
</dbReference>
<dbReference type="PANTHER" id="PTHR31286:SF99">
    <property type="entry name" value="DUF4283 DOMAIN-CONTAINING PROTEIN"/>
    <property type="match status" value="1"/>
</dbReference>
<protein>
    <recommendedName>
        <fullName evidence="3">DUF4283 domain-containing protein</fullName>
    </recommendedName>
</protein>
<dbReference type="OrthoDB" id="1750606at2759"/>
<dbReference type="InterPro" id="IPR040256">
    <property type="entry name" value="At4g02000-like"/>
</dbReference>
<dbReference type="PANTHER" id="PTHR31286">
    <property type="entry name" value="GLYCINE-RICH CELL WALL STRUCTURAL PROTEIN 1.8-LIKE"/>
    <property type="match status" value="1"/>
</dbReference>
<dbReference type="AlphaFoldDB" id="A0A9J5ZGP8"/>
<sequence>MGKKMTHMYLKSRLTTLWKVSVDILLIDQGGKHEQSSSQWTLVHQWLFLSIKCWQPNFVASIAKETYSTIWLRLPELPTKYYARKILATIGNKMGQLVKTDICTLSTLRGHYARICVEVPIGTQHR</sequence>
<proteinExistence type="predicted"/>
<organism evidence="1 2">
    <name type="scientific">Solanum commersonii</name>
    <name type="common">Commerson's wild potato</name>
    <name type="synonym">Commerson's nightshade</name>
    <dbReference type="NCBI Taxonomy" id="4109"/>
    <lineage>
        <taxon>Eukaryota</taxon>
        <taxon>Viridiplantae</taxon>
        <taxon>Streptophyta</taxon>
        <taxon>Embryophyta</taxon>
        <taxon>Tracheophyta</taxon>
        <taxon>Spermatophyta</taxon>
        <taxon>Magnoliopsida</taxon>
        <taxon>eudicotyledons</taxon>
        <taxon>Gunneridae</taxon>
        <taxon>Pentapetalae</taxon>
        <taxon>asterids</taxon>
        <taxon>lamiids</taxon>
        <taxon>Solanales</taxon>
        <taxon>Solanaceae</taxon>
        <taxon>Solanoideae</taxon>
        <taxon>Solaneae</taxon>
        <taxon>Solanum</taxon>
    </lineage>
</organism>